<dbReference type="Proteomes" id="UP000664859">
    <property type="component" value="Unassembled WGS sequence"/>
</dbReference>
<keyword evidence="2 4" id="KW-1133">Transmembrane helix</keyword>
<comment type="similarity">
    <text evidence="4">Belongs to the copper transporter (Ctr) (TC 1.A.56) family. SLC31A subfamily.</text>
</comment>
<accession>A0A836CGD7</accession>
<keyword evidence="3 4" id="KW-0472">Membrane</keyword>
<feature type="transmembrane region" description="Helical" evidence="4">
    <location>
        <begin position="390"/>
        <end position="414"/>
    </location>
</feature>
<dbReference type="Pfam" id="PF04145">
    <property type="entry name" value="Ctr"/>
    <property type="match status" value="1"/>
</dbReference>
<protein>
    <recommendedName>
        <fullName evidence="4">Copper transport protein</fullName>
    </recommendedName>
</protein>
<sequence length="499" mass="53160">MDGTARRTLATATNAGVPLPLPTAVAEACPRFAEAAERLRSAVDATGRAYANILDKLAHGDASLESGEVPPFASYAAAASTAESLEHFHVFTRDAPAGGDSRRHGNHDSMLPLHSDMGLFLVMTAAEYFELESGARLELGHGTAPQTGLLVELPDGRRVRPQLPQGSLLVMNGEAATRWMDAGALRPHAPLHEVESLELTATARAWFGRMYFPPQAATLRGEALLPLTFGEYRQQTYEAFRSGQGHSASAVGCTPMTTSAMLQQQSHNISAQRVLADEGSCGVDEVYCWMSCMQIPAALTCPKADIVCINPTDGTLWPEDYVDSSGTPGHCYDCVPDCGATATSTSSFCNTVLSPTTMWMTGFQFMAGHAGSPCVVYLFPGWVLNSAVKFGIACVGSFLMGIAAAALTSVRLLLNRQFVPQQKGHKPGLWALAGYALQLVVLAVQLTLGYWCMLVAMTYQAELFIMIVLGLAFGQLFNVVYEGGKGGAAADESPNVCCC</sequence>
<dbReference type="GO" id="GO:0005375">
    <property type="term" value="F:copper ion transmembrane transporter activity"/>
    <property type="evidence" value="ECO:0007669"/>
    <property type="project" value="UniProtKB-UniRule"/>
</dbReference>
<evidence type="ECO:0000256" key="4">
    <source>
        <dbReference type="RuleBase" id="RU367022"/>
    </source>
</evidence>
<dbReference type="GO" id="GO:0016020">
    <property type="term" value="C:membrane"/>
    <property type="evidence" value="ECO:0007669"/>
    <property type="project" value="UniProtKB-SubCell"/>
</dbReference>
<name>A0A836CGD7_9STRA</name>
<dbReference type="InterPro" id="IPR007274">
    <property type="entry name" value="Cop_transporter"/>
</dbReference>
<dbReference type="PANTHER" id="PTHR40855">
    <property type="entry name" value="DIOX_N DOMAIN-CONTAINING PROTEIN"/>
    <property type="match status" value="1"/>
</dbReference>
<comment type="caution">
    <text evidence="5">The sequence shown here is derived from an EMBL/GenBank/DDBJ whole genome shotgun (WGS) entry which is preliminary data.</text>
</comment>
<keyword evidence="1 4" id="KW-0812">Transmembrane</keyword>
<comment type="caution">
    <text evidence="4">Lacks conserved residue(s) required for the propagation of feature annotation.</text>
</comment>
<keyword evidence="4" id="KW-0813">Transport</keyword>
<feature type="transmembrane region" description="Helical" evidence="4">
    <location>
        <begin position="435"/>
        <end position="457"/>
    </location>
</feature>
<comment type="subcellular location">
    <subcellularLocation>
        <location evidence="4">Membrane</location>
        <topology evidence="4">Multi-pass membrane protein</topology>
    </subcellularLocation>
</comment>
<organism evidence="5 6">
    <name type="scientific">Tribonema minus</name>
    <dbReference type="NCBI Taxonomy" id="303371"/>
    <lineage>
        <taxon>Eukaryota</taxon>
        <taxon>Sar</taxon>
        <taxon>Stramenopiles</taxon>
        <taxon>Ochrophyta</taxon>
        <taxon>PX clade</taxon>
        <taxon>Xanthophyceae</taxon>
        <taxon>Tribonematales</taxon>
        <taxon>Tribonemataceae</taxon>
        <taxon>Tribonema</taxon>
    </lineage>
</organism>
<keyword evidence="4" id="KW-0406">Ion transport</keyword>
<dbReference type="AlphaFoldDB" id="A0A836CGD7"/>
<evidence type="ECO:0000313" key="6">
    <source>
        <dbReference type="Proteomes" id="UP000664859"/>
    </source>
</evidence>
<keyword evidence="6" id="KW-1185">Reference proteome</keyword>
<feature type="transmembrane region" description="Helical" evidence="4">
    <location>
        <begin position="463"/>
        <end position="481"/>
    </location>
</feature>
<keyword evidence="4" id="KW-0186">Copper</keyword>
<dbReference type="OrthoDB" id="497712at2759"/>
<feature type="transmembrane region" description="Helical" evidence="4">
    <location>
        <begin position="363"/>
        <end position="384"/>
    </location>
</feature>
<evidence type="ECO:0000256" key="3">
    <source>
        <dbReference type="ARBA" id="ARBA00023136"/>
    </source>
</evidence>
<proteinExistence type="inferred from homology"/>
<reference evidence="5" key="1">
    <citation type="submission" date="2021-02" db="EMBL/GenBank/DDBJ databases">
        <title>First Annotated Genome of the Yellow-green Alga Tribonema minus.</title>
        <authorList>
            <person name="Mahan K.M."/>
        </authorList>
    </citation>
    <scope>NUCLEOTIDE SEQUENCE</scope>
    <source>
        <strain evidence="5">UTEX B ZZ1240</strain>
    </source>
</reference>
<gene>
    <name evidence="5" type="ORF">JKP88DRAFT_180210</name>
</gene>
<evidence type="ECO:0000313" key="5">
    <source>
        <dbReference type="EMBL" id="KAG5185560.1"/>
    </source>
</evidence>
<keyword evidence="4" id="KW-0187">Copper transport</keyword>
<evidence type="ECO:0000256" key="1">
    <source>
        <dbReference type="ARBA" id="ARBA00022692"/>
    </source>
</evidence>
<evidence type="ECO:0000256" key="2">
    <source>
        <dbReference type="ARBA" id="ARBA00022989"/>
    </source>
</evidence>
<dbReference type="PANTHER" id="PTHR40855:SF1">
    <property type="entry name" value="CLAVAMINATE SYNTHASE-LIKE PROTEIN"/>
    <property type="match status" value="1"/>
</dbReference>
<dbReference type="EMBL" id="JAFCMP010000126">
    <property type="protein sequence ID" value="KAG5185560.1"/>
    <property type="molecule type" value="Genomic_DNA"/>
</dbReference>